<proteinExistence type="predicted"/>
<dbReference type="InterPro" id="IPR011990">
    <property type="entry name" value="TPR-like_helical_dom_sf"/>
</dbReference>
<feature type="signal peptide" evidence="2">
    <location>
        <begin position="1"/>
        <end position="32"/>
    </location>
</feature>
<comment type="caution">
    <text evidence="3">The sequence shown here is derived from an EMBL/GenBank/DDBJ whole genome shotgun (WGS) entry which is preliminary data.</text>
</comment>
<protein>
    <submittedName>
        <fullName evidence="3">Tetratricopeptide repeat protein</fullName>
    </submittedName>
</protein>
<sequence length="580" mass="65162">MDRPCRIGAFRRRLWLLAFLAGAALSALPAKASVSRDSTAPDSAADTAQDLLPDYVQGLILDMKGDYWGAIDTFRKVMVKRPADAAVKYSISKAYFRLAVLDSAKVYGEAAVRLDPSNRHYLRYLAGVAHDMKEYDRAAELFGKASLLEPDRTEIMYLQGLEYLAANRLEQALEVFEKAARIDPYNEAALTQTLTLEIGLKRYTEAINTVTKLQGLRGSDPRLSITLAELYAKTGQEALAVETLRELAAADRGNIAYRIALFDHYIRAGRNDEFQRELTAFLDTSSLPPETLHDFAKLYISRSGKDSLYVGPARVLLDELIARRSRDSELFMLKGMYGTMHGRQAEGVALLGKAVQLDSGNATAWEYLITAQFELGGKRKAFELLAQARRRLPRQWLRWSAIEGHLLLFSNAPRRAVAVLERVVTASPQPRDQNFLIQVNTNLAMAYDLLGMKKRCRAAYERVIALDPHNTLAMNNLAYLLAEEGIRLRQALRLATNAVMLEPDNGVYLDTLGWVHYKLGNHELARQLLEKAIATGVDEAEVYRHLAEAYRKLGYEAKAREMLEKAKFVKKKEKNKKSGQ</sequence>
<reference evidence="3 4" key="1">
    <citation type="submission" date="2019-05" db="EMBL/GenBank/DDBJ databases">
        <title>Draft Whole-Genome sequence of the green sulfur bacterium Chlorobaculum thiosulfatiphilum DSM 249.</title>
        <authorList>
            <person name="Meyer T.E."/>
            <person name="Kyndt J.A."/>
        </authorList>
    </citation>
    <scope>NUCLEOTIDE SEQUENCE [LARGE SCALE GENOMIC DNA]</scope>
    <source>
        <strain evidence="3 4">DSM 249</strain>
    </source>
</reference>
<dbReference type="PROSITE" id="PS50005">
    <property type="entry name" value="TPR"/>
    <property type="match status" value="1"/>
</dbReference>
<dbReference type="SUPFAM" id="SSF48452">
    <property type="entry name" value="TPR-like"/>
    <property type="match status" value="2"/>
</dbReference>
<keyword evidence="2" id="KW-0732">Signal</keyword>
<dbReference type="InterPro" id="IPR019734">
    <property type="entry name" value="TPR_rpt"/>
</dbReference>
<evidence type="ECO:0000313" key="3">
    <source>
        <dbReference type="EMBL" id="TNJ39679.1"/>
    </source>
</evidence>
<dbReference type="AlphaFoldDB" id="A0A5C4S9Q2"/>
<keyword evidence="1" id="KW-0802">TPR repeat</keyword>
<dbReference type="PANTHER" id="PTHR12558:SF13">
    <property type="entry name" value="CELL DIVISION CYCLE PROTEIN 27 HOMOLOG"/>
    <property type="match status" value="1"/>
</dbReference>
<evidence type="ECO:0000256" key="1">
    <source>
        <dbReference type="PROSITE-ProRule" id="PRU00339"/>
    </source>
</evidence>
<keyword evidence="4" id="KW-1185">Reference proteome</keyword>
<evidence type="ECO:0000313" key="4">
    <source>
        <dbReference type="Proteomes" id="UP000308271"/>
    </source>
</evidence>
<organism evidence="3 4">
    <name type="scientific">Chlorobaculum thiosulfatiphilum</name>
    <name type="common">Chlorobium limicola f.sp. thiosulfatophilum</name>
    <dbReference type="NCBI Taxonomy" id="115852"/>
    <lineage>
        <taxon>Bacteria</taxon>
        <taxon>Pseudomonadati</taxon>
        <taxon>Chlorobiota</taxon>
        <taxon>Chlorobiia</taxon>
        <taxon>Chlorobiales</taxon>
        <taxon>Chlorobiaceae</taxon>
        <taxon>Chlorobaculum</taxon>
    </lineage>
</organism>
<dbReference type="SMART" id="SM00028">
    <property type="entry name" value="TPR"/>
    <property type="match status" value="10"/>
</dbReference>
<dbReference type="Pfam" id="PF13429">
    <property type="entry name" value="TPR_15"/>
    <property type="match status" value="1"/>
</dbReference>
<accession>A0A5C4S9Q2</accession>
<dbReference type="Pfam" id="PF13432">
    <property type="entry name" value="TPR_16"/>
    <property type="match status" value="1"/>
</dbReference>
<feature type="chain" id="PRO_5023052247" evidence="2">
    <location>
        <begin position="33"/>
        <end position="580"/>
    </location>
</feature>
<dbReference type="PANTHER" id="PTHR12558">
    <property type="entry name" value="CELL DIVISION CYCLE 16,23,27"/>
    <property type="match status" value="1"/>
</dbReference>
<gene>
    <name evidence="3" type="ORF">FGF66_03365</name>
</gene>
<dbReference type="Gene3D" id="1.25.40.10">
    <property type="entry name" value="Tetratricopeptide repeat domain"/>
    <property type="match status" value="2"/>
</dbReference>
<evidence type="ECO:0000256" key="2">
    <source>
        <dbReference type="SAM" id="SignalP"/>
    </source>
</evidence>
<name>A0A5C4S9Q2_CHLTI</name>
<dbReference type="OrthoDB" id="9814220at2"/>
<dbReference type="Proteomes" id="UP000308271">
    <property type="component" value="Unassembled WGS sequence"/>
</dbReference>
<dbReference type="RefSeq" id="WP_139456294.1">
    <property type="nucleotide sequence ID" value="NZ_VDCH01000004.1"/>
</dbReference>
<dbReference type="Pfam" id="PF13181">
    <property type="entry name" value="TPR_8"/>
    <property type="match status" value="1"/>
</dbReference>
<feature type="repeat" description="TPR" evidence="1">
    <location>
        <begin position="153"/>
        <end position="186"/>
    </location>
</feature>
<dbReference type="EMBL" id="VDCH01000004">
    <property type="protein sequence ID" value="TNJ39679.1"/>
    <property type="molecule type" value="Genomic_DNA"/>
</dbReference>